<dbReference type="SUPFAM" id="SSF56747">
    <property type="entry name" value="Prim-pol domain"/>
    <property type="match status" value="1"/>
</dbReference>
<evidence type="ECO:0000259" key="2">
    <source>
        <dbReference type="SMART" id="SM00943"/>
    </source>
</evidence>
<dbReference type="Gene3D" id="3.30.720.160">
    <property type="entry name" value="Bifunctional DNA primase/polymerase, N-terminal"/>
    <property type="match status" value="1"/>
</dbReference>
<comment type="caution">
    <text evidence="3">The sequence shown here is derived from an EMBL/GenBank/DDBJ whole genome shotgun (WGS) entry which is preliminary data.</text>
</comment>
<organism evidence="3 4">
    <name type="scientific">Tsukamurella asaccharolytica</name>
    <dbReference type="NCBI Taxonomy" id="2592067"/>
    <lineage>
        <taxon>Bacteria</taxon>
        <taxon>Bacillati</taxon>
        <taxon>Actinomycetota</taxon>
        <taxon>Actinomycetes</taxon>
        <taxon>Mycobacteriales</taxon>
        <taxon>Tsukamurellaceae</taxon>
        <taxon>Tsukamurella</taxon>
    </lineage>
</organism>
<dbReference type="Proteomes" id="UP000317291">
    <property type="component" value="Unassembled WGS sequence"/>
</dbReference>
<dbReference type="InterPro" id="IPR015330">
    <property type="entry name" value="DNA_primase/pol_bifunc_N"/>
</dbReference>
<proteinExistence type="predicted"/>
<dbReference type="EMBL" id="VIGW01000004">
    <property type="protein sequence ID" value="TWS19386.1"/>
    <property type="molecule type" value="Genomic_DNA"/>
</dbReference>
<feature type="region of interest" description="Disordered" evidence="1">
    <location>
        <begin position="1"/>
        <end position="49"/>
    </location>
</feature>
<name>A0A5C5R9H7_9ACTN</name>
<feature type="compositionally biased region" description="Basic and acidic residues" evidence="1">
    <location>
        <begin position="1"/>
        <end position="18"/>
    </location>
</feature>
<dbReference type="CDD" id="cd04859">
    <property type="entry name" value="Prim_Pol"/>
    <property type="match status" value="1"/>
</dbReference>
<accession>A0A5C5R9H7</accession>
<reference evidence="3 4" key="1">
    <citation type="submission" date="2019-06" db="EMBL/GenBank/DDBJ databases">
        <title>Tsukamurella conjunctivitidis sp. nov., Tsukamurella assacharolytica sp. nov. and Tsukamurella sputae sp. nov. isolated from patients with conjunctivitis, bacteraemia (lymphoma) and respiratory infection (sputum) in Hong Kong.</title>
        <authorList>
            <person name="Teng J.L.L."/>
            <person name="Lee H.H."/>
            <person name="Fong J.Y.H."/>
            <person name="Fok K.M.N."/>
            <person name="Lau S.K.P."/>
            <person name="Woo P.C.Y."/>
        </authorList>
    </citation>
    <scope>NUCLEOTIDE SEQUENCE [LARGE SCALE GENOMIC DNA]</scope>
    <source>
        <strain evidence="3 4">HKU71</strain>
    </source>
</reference>
<dbReference type="AlphaFoldDB" id="A0A5C5R9H7"/>
<feature type="domain" description="DNA primase/polymerase bifunctional N-terminal" evidence="2">
    <location>
        <begin position="58"/>
        <end position="197"/>
    </location>
</feature>
<dbReference type="Pfam" id="PF09250">
    <property type="entry name" value="Prim-Pol"/>
    <property type="match status" value="1"/>
</dbReference>
<protein>
    <submittedName>
        <fullName evidence="3">Bifunctional DNA primase/polymerase</fullName>
    </submittedName>
</protein>
<evidence type="ECO:0000313" key="3">
    <source>
        <dbReference type="EMBL" id="TWS19386.1"/>
    </source>
</evidence>
<sequence>MKEEQHVSTNAKRGDALHDIAPPTSSPVSPARKRQPQGTNSRRQLPIPADFSDLGRAALRYAARGWSVFPLVPGQKNPLTSHGFHDASRNLDRIVQWWTETPAANIGVPVPVGFIVIDADLYKPGAREDLIRLEEQCGPLPAGPTVRTARGGLQFWLRCSAGDYRAKAGPTIDIRAGGKHYVVAPPSVFEGGRYEWIA</sequence>
<gene>
    <name evidence="3" type="ORF">FK529_09295</name>
</gene>
<evidence type="ECO:0000313" key="4">
    <source>
        <dbReference type="Proteomes" id="UP000317291"/>
    </source>
</evidence>
<evidence type="ECO:0000256" key="1">
    <source>
        <dbReference type="SAM" id="MobiDB-lite"/>
    </source>
</evidence>
<keyword evidence="4" id="KW-1185">Reference proteome</keyword>
<dbReference type="SMART" id="SM00943">
    <property type="entry name" value="Prim-Pol"/>
    <property type="match status" value="1"/>
</dbReference>